<dbReference type="PANTHER" id="PTHR42696">
    <property type="entry name" value="ASPARTATE AMMONIA-LYASE"/>
    <property type="match status" value="1"/>
</dbReference>
<dbReference type="EMBL" id="POTC01000020">
    <property type="protein sequence ID" value="POF62616.1"/>
    <property type="molecule type" value="Genomic_DNA"/>
</dbReference>
<name>A0A2S3W188_9PROT</name>
<evidence type="ECO:0000259" key="4">
    <source>
        <dbReference type="Pfam" id="PF10415"/>
    </source>
</evidence>
<dbReference type="GO" id="GO:0006531">
    <property type="term" value="P:aspartate metabolic process"/>
    <property type="evidence" value="ECO:0007669"/>
    <property type="project" value="TreeGrafter"/>
</dbReference>
<dbReference type="AlphaFoldDB" id="A0A2S3W188"/>
<feature type="domain" description="Fumarase C C-terminal" evidence="4">
    <location>
        <begin position="440"/>
        <end position="492"/>
    </location>
</feature>
<evidence type="ECO:0000256" key="2">
    <source>
        <dbReference type="SAM" id="MobiDB-lite"/>
    </source>
</evidence>
<dbReference type="InterPro" id="IPR018951">
    <property type="entry name" value="Fumarase_C_C"/>
</dbReference>
<feature type="region of interest" description="Disordered" evidence="2">
    <location>
        <begin position="1"/>
        <end position="33"/>
    </location>
</feature>
<comment type="caution">
    <text evidence="5">The sequence shown here is derived from an EMBL/GenBank/DDBJ whole genome shotgun (WGS) entry which is preliminary data.</text>
</comment>
<dbReference type="GO" id="GO:0008797">
    <property type="term" value="F:aspartate ammonia-lyase activity"/>
    <property type="evidence" value="ECO:0007669"/>
    <property type="project" value="UniProtKB-EC"/>
</dbReference>
<dbReference type="InterPro" id="IPR024083">
    <property type="entry name" value="Fumarase/histidase_N"/>
</dbReference>
<dbReference type="Pfam" id="PF10415">
    <property type="entry name" value="FumaraseC_C"/>
    <property type="match status" value="1"/>
</dbReference>
<dbReference type="PROSITE" id="PS00163">
    <property type="entry name" value="FUMARATE_LYASES"/>
    <property type="match status" value="1"/>
</dbReference>
<dbReference type="GO" id="GO:0006099">
    <property type="term" value="P:tricarboxylic acid cycle"/>
    <property type="evidence" value="ECO:0007669"/>
    <property type="project" value="InterPro"/>
</dbReference>
<dbReference type="Gene3D" id="1.20.200.10">
    <property type="entry name" value="Fumarase/aspartase (Central domain)"/>
    <property type="match status" value="1"/>
</dbReference>
<dbReference type="InterPro" id="IPR008948">
    <property type="entry name" value="L-Aspartase-like"/>
</dbReference>
<dbReference type="EC" id="4.3.1.1" evidence="5"/>
<dbReference type="InterPro" id="IPR022761">
    <property type="entry name" value="Fumarate_lyase_N"/>
</dbReference>
<evidence type="ECO:0000313" key="6">
    <source>
        <dbReference type="Proteomes" id="UP000237344"/>
    </source>
</evidence>
<dbReference type="PANTHER" id="PTHR42696:SF2">
    <property type="entry name" value="ASPARTATE AMMONIA-LYASE"/>
    <property type="match status" value="1"/>
</dbReference>
<accession>A0A2S3W188</accession>
<dbReference type="InterPro" id="IPR020557">
    <property type="entry name" value="Fumarate_lyase_CS"/>
</dbReference>
<dbReference type="Proteomes" id="UP000237344">
    <property type="component" value="Unassembled WGS sequence"/>
</dbReference>
<dbReference type="InterPro" id="IPR000362">
    <property type="entry name" value="Fumarate_lyase_fam"/>
</dbReference>
<sequence length="500" mass="52454">MTDMPLPAHDAGSHVPAGLLSDGVRQAEGSPGSRVERDLLGEVTLPPGALWGVHTWRAVENFPISGTTVGAFGELVQGLVRVKQAAAGANLALGHLDALRAGAIDAACRRILENPAYHRQFVVDAMQGGAGTSTNMNANEVIANVALGVLGERPGTYSVLHPNDHVNMAQSTNDVYPTALRLGLLLAVDPLVAALEGLHAALDEKARAFGTVLKVGRTQLRDAVPMTVGQEFAAFCTAVAAEIRNIREQATAFEQVNLGGTAIGTGLNTDPRYVPIVMAQLRALTGRPMTSAPDLIEATSDVGAFVGFSGVLKRLALKLSKMSSDLRLLSSGPRTGLGEIVLPAVQAGSSIMPGKVNPVIPEAVNQVAYLVAGHDLTITMCADGGQLQLNPFEPMIGYCLFTSIRILRAAVETLTTRCINGISVDRARCQYLSGVNIGVITALVPVLGYDICSAIAKRALSENRKVTDLIVEEGLLDARQLDALLAPDALTRPNVGRAPA</sequence>
<dbReference type="Gene3D" id="1.10.275.10">
    <property type="entry name" value="Fumarase/aspartase (N-terminal domain)"/>
    <property type="match status" value="1"/>
</dbReference>
<dbReference type="PRINTS" id="PR00149">
    <property type="entry name" value="FUMRATELYASE"/>
</dbReference>
<evidence type="ECO:0000313" key="5">
    <source>
        <dbReference type="EMBL" id="POF62616.1"/>
    </source>
</evidence>
<organism evidence="5 6">
    <name type="scientific">Novacetimonas maltaceti</name>
    <dbReference type="NCBI Taxonomy" id="1203393"/>
    <lineage>
        <taxon>Bacteria</taxon>
        <taxon>Pseudomonadati</taxon>
        <taxon>Pseudomonadota</taxon>
        <taxon>Alphaproteobacteria</taxon>
        <taxon>Acetobacterales</taxon>
        <taxon>Acetobacteraceae</taxon>
        <taxon>Novacetimonas</taxon>
    </lineage>
</organism>
<protein>
    <submittedName>
        <fullName evidence="5">Aspartate ammonia-lyase</fullName>
        <ecNumber evidence="5">4.3.1.1</ecNumber>
    </submittedName>
</protein>
<dbReference type="Pfam" id="PF00206">
    <property type="entry name" value="Lyase_1"/>
    <property type="match status" value="1"/>
</dbReference>
<dbReference type="InterPro" id="IPR051546">
    <property type="entry name" value="Aspartate_Ammonia-Lyase"/>
</dbReference>
<reference evidence="5 6" key="1">
    <citation type="submission" date="2018-01" db="EMBL/GenBank/DDBJ databases">
        <title>Draft Genome Sequence of Komagataeibacter maltaceti LMG 1529, a Vinegar Producing Acetic Acid Bacterium Isolated from Malt Vinegar Brewery Acetifiers.</title>
        <authorList>
            <person name="Zhang Q."/>
            <person name="Hollensteiner J."/>
            <person name="Poehlein A."/>
            <person name="Daniel R."/>
        </authorList>
    </citation>
    <scope>NUCLEOTIDE SEQUENCE [LARGE SCALE GENOMIC DNA]</scope>
    <source>
        <strain evidence="5 6">LMG 1529</strain>
    </source>
</reference>
<dbReference type="CDD" id="cd01357">
    <property type="entry name" value="Aspartase"/>
    <property type="match status" value="1"/>
</dbReference>
<dbReference type="GO" id="GO:0005829">
    <property type="term" value="C:cytosol"/>
    <property type="evidence" value="ECO:0007669"/>
    <property type="project" value="TreeGrafter"/>
</dbReference>
<dbReference type="OrthoDB" id="9802809at2"/>
<evidence type="ECO:0000259" key="3">
    <source>
        <dbReference type="Pfam" id="PF00206"/>
    </source>
</evidence>
<dbReference type="RefSeq" id="WP_110095323.1">
    <property type="nucleotide sequence ID" value="NZ_NKUE01000021.1"/>
</dbReference>
<dbReference type="NCBIfam" id="NF008909">
    <property type="entry name" value="PRK12273.1"/>
    <property type="match status" value="1"/>
</dbReference>
<dbReference type="Gene3D" id="1.10.40.30">
    <property type="entry name" value="Fumarase/aspartase (C-terminal domain)"/>
    <property type="match status" value="1"/>
</dbReference>
<dbReference type="SUPFAM" id="SSF48557">
    <property type="entry name" value="L-aspartase-like"/>
    <property type="match status" value="1"/>
</dbReference>
<evidence type="ECO:0000256" key="1">
    <source>
        <dbReference type="ARBA" id="ARBA00023239"/>
    </source>
</evidence>
<keyword evidence="1 5" id="KW-0456">Lyase</keyword>
<proteinExistence type="predicted"/>
<dbReference type="FunFam" id="1.20.200.10:FF:000001">
    <property type="entry name" value="Fumarate hydratase, mitochondrial"/>
    <property type="match status" value="1"/>
</dbReference>
<keyword evidence="6" id="KW-1185">Reference proteome</keyword>
<gene>
    <name evidence="5" type="primary">aspA</name>
    <name evidence="5" type="ORF">KMAL_17370</name>
</gene>
<feature type="domain" description="Fumarate lyase N-terminal" evidence="3">
    <location>
        <begin position="42"/>
        <end position="373"/>
    </location>
</feature>